<accession>A0A2S4VB51</accession>
<organism evidence="1 2">
    <name type="scientific">Puccinia striiformis</name>
    <dbReference type="NCBI Taxonomy" id="27350"/>
    <lineage>
        <taxon>Eukaryota</taxon>
        <taxon>Fungi</taxon>
        <taxon>Dikarya</taxon>
        <taxon>Basidiomycota</taxon>
        <taxon>Pucciniomycotina</taxon>
        <taxon>Pucciniomycetes</taxon>
        <taxon>Pucciniales</taxon>
        <taxon>Pucciniaceae</taxon>
        <taxon>Puccinia</taxon>
    </lineage>
</organism>
<sequence length="570" mass="65350">MLLRGHPEVVENHGRVAAHSSRMFLPSHPAPAVHPSRDNCTCTQRHCCRTTIAAQDIHRFSRPSLSSVGAWEHPVIESLGTASLIILPFCDNVLAVLLISRGGLQGVDHLAPSSSIVTDHPKGINQEERILQLDSAARKAEIKLLKDTSTQIEHRIGALGGRDPISRKVQSQLEDLRLALKRPILDRVLQLSGLGPSMTSFNAVRHRGQAGSSTHRTALQLSKSSSWTNNLWSWLKSLSHSIAARHNREVTYVEIPDDILFILKDIMSNDRMKNWTSLENTLFGFEAQADRLRENEANFKRNILEIFYTLGDCISRNQLLPPDFIQNMEIFKTPATFKMIKYHQREEVRISSTSIGPSKDHGMSWNFYNIRRNFIKSTFLEEADRLSSAIINEPQIDHFRSTLENLLIFDMIRTVIKVLQKPAKTYIKASRRVEFLVVYYISDFLIEHYGALFEAVLRESRYQSFFREQMDYLTAYLKFFRNRFEDPNHADQKQDKSFLRLTENFAIKNSPLTKWIARVTIITFKHNLVLDGIDRSPHFTLWMSAKCYRCARPFRTCPPSCSAAKPSQIT</sequence>
<gene>
    <name evidence="1" type="ORF">PSTT_08767</name>
</gene>
<dbReference type="EMBL" id="PKSL01000082">
    <property type="protein sequence ID" value="POW06773.1"/>
    <property type="molecule type" value="Genomic_DNA"/>
</dbReference>
<evidence type="ECO:0000313" key="1">
    <source>
        <dbReference type="EMBL" id="POW06773.1"/>
    </source>
</evidence>
<proteinExistence type="predicted"/>
<evidence type="ECO:0000313" key="2">
    <source>
        <dbReference type="Proteomes" id="UP000239156"/>
    </source>
</evidence>
<keyword evidence="2" id="KW-1185">Reference proteome</keyword>
<dbReference type="VEuPathDB" id="FungiDB:PSTT_08767"/>
<comment type="caution">
    <text evidence="1">The sequence shown here is derived from an EMBL/GenBank/DDBJ whole genome shotgun (WGS) entry which is preliminary data.</text>
</comment>
<dbReference type="VEuPathDB" id="FungiDB:PSHT_06133"/>
<dbReference type="AlphaFoldDB" id="A0A2S4VB51"/>
<name>A0A2S4VB51_9BASI</name>
<reference evidence="1" key="1">
    <citation type="submission" date="2017-12" db="EMBL/GenBank/DDBJ databases">
        <title>Gene loss provides genomic basis for host adaptation in cereal stripe rust fungi.</title>
        <authorList>
            <person name="Xia C."/>
        </authorList>
    </citation>
    <scope>NUCLEOTIDE SEQUENCE [LARGE SCALE GENOMIC DNA]</scope>
    <source>
        <strain evidence="1">93-210</strain>
    </source>
</reference>
<dbReference type="Proteomes" id="UP000239156">
    <property type="component" value="Unassembled WGS sequence"/>
</dbReference>
<protein>
    <submittedName>
        <fullName evidence="1">Uncharacterized protein</fullName>
    </submittedName>
</protein>